<reference evidence="1 2" key="1">
    <citation type="submission" date="2015-04" db="EMBL/GenBank/DDBJ databases">
        <title>Lasius niger genome sequencing.</title>
        <authorList>
            <person name="Konorov E.A."/>
            <person name="Nikitin M.A."/>
            <person name="Kirill M.V."/>
            <person name="Chang P."/>
        </authorList>
    </citation>
    <scope>NUCLEOTIDE SEQUENCE [LARGE SCALE GENOMIC DNA]</scope>
    <source>
        <tissue evidence="1">Whole</tissue>
    </source>
</reference>
<organism evidence="1 2">
    <name type="scientific">Lasius niger</name>
    <name type="common">Black garden ant</name>
    <dbReference type="NCBI Taxonomy" id="67767"/>
    <lineage>
        <taxon>Eukaryota</taxon>
        <taxon>Metazoa</taxon>
        <taxon>Ecdysozoa</taxon>
        <taxon>Arthropoda</taxon>
        <taxon>Hexapoda</taxon>
        <taxon>Insecta</taxon>
        <taxon>Pterygota</taxon>
        <taxon>Neoptera</taxon>
        <taxon>Endopterygota</taxon>
        <taxon>Hymenoptera</taxon>
        <taxon>Apocrita</taxon>
        <taxon>Aculeata</taxon>
        <taxon>Formicoidea</taxon>
        <taxon>Formicidae</taxon>
        <taxon>Formicinae</taxon>
        <taxon>Lasius</taxon>
        <taxon>Lasius</taxon>
    </lineage>
</organism>
<protein>
    <recommendedName>
        <fullName evidence="3">Axoneme-associated protein</fullName>
    </recommendedName>
</protein>
<name>A0A0J7KGU8_LASNI</name>
<dbReference type="EMBL" id="LBMM01007532">
    <property type="protein sequence ID" value="KMQ89643.1"/>
    <property type="molecule type" value="Genomic_DNA"/>
</dbReference>
<accession>A0A0J7KGU8</accession>
<evidence type="ECO:0000313" key="1">
    <source>
        <dbReference type="EMBL" id="KMQ89643.1"/>
    </source>
</evidence>
<comment type="caution">
    <text evidence="1">The sequence shown here is derived from an EMBL/GenBank/DDBJ whole genome shotgun (WGS) entry which is preliminary data.</text>
</comment>
<dbReference type="AlphaFoldDB" id="A0A0J7KGU8"/>
<evidence type="ECO:0000313" key="2">
    <source>
        <dbReference type="Proteomes" id="UP000036403"/>
    </source>
</evidence>
<evidence type="ECO:0008006" key="3">
    <source>
        <dbReference type="Google" id="ProtNLM"/>
    </source>
</evidence>
<dbReference type="Proteomes" id="UP000036403">
    <property type="component" value="Unassembled WGS sequence"/>
</dbReference>
<proteinExistence type="predicted"/>
<sequence>MVVEAKVDSDHYPLTVWIREEGIDKKMKKGKRLGGRKKWIWTEEGRKEFAVSFGERKEQEEGIERDWEDLKGRITKALGKMERQRGGNGRRGWWDEECKEEKTRVRKELRKWRRLGRSGDKYKEEKRIYKLLCEGKKRKELERWTEEVKEAMTEGQVWKIVNRERKRRSRVNEGIEIKEWNDYFKRLLGGIEWRVVKGKGGGMERWGSGDKEGGDRKSVKKIKGWEGNEGRRDSERGMEVWEERVEGWLWEICNRVWRGRGGRKSGERE</sequence>
<dbReference type="OrthoDB" id="7700897at2759"/>
<gene>
    <name evidence="1" type="ORF">RF55_10705</name>
</gene>
<keyword evidence="2" id="KW-1185">Reference proteome</keyword>
<dbReference type="PaxDb" id="67767-A0A0J7KGU8"/>